<evidence type="ECO:0000313" key="8">
    <source>
        <dbReference type="EMBL" id="PLT52674.1"/>
    </source>
</evidence>
<evidence type="ECO:0000256" key="3">
    <source>
        <dbReference type="ARBA" id="ARBA00022840"/>
    </source>
</evidence>
<dbReference type="SUPFAM" id="SSF53062">
    <property type="entry name" value="PTS system fructose IIA component-like"/>
    <property type="match status" value="1"/>
</dbReference>
<dbReference type="InterPro" id="IPR002078">
    <property type="entry name" value="Sigma_54_int"/>
</dbReference>
<evidence type="ECO:0000313" key="9">
    <source>
        <dbReference type="Proteomes" id="UP000234849"/>
    </source>
</evidence>
<dbReference type="InterPro" id="IPR036390">
    <property type="entry name" value="WH_DNA-bd_sf"/>
</dbReference>
<dbReference type="SUPFAM" id="SSF63520">
    <property type="entry name" value="PTS-regulatory domain, PRD"/>
    <property type="match status" value="2"/>
</dbReference>
<dbReference type="GO" id="GO:0016020">
    <property type="term" value="C:membrane"/>
    <property type="evidence" value="ECO:0007669"/>
    <property type="project" value="InterPro"/>
</dbReference>
<dbReference type="InterPro" id="IPR004701">
    <property type="entry name" value="PTS_EIIA_man-typ"/>
</dbReference>
<dbReference type="AlphaFoldDB" id="A0A2N5NEQ5"/>
<keyword evidence="2" id="KW-0547">Nucleotide-binding</keyword>
<dbReference type="SMART" id="SM00382">
    <property type="entry name" value="AAA"/>
    <property type="match status" value="1"/>
</dbReference>
<dbReference type="PANTHER" id="PTHR32071">
    <property type="entry name" value="TRANSCRIPTIONAL REGULATORY PROTEIN"/>
    <property type="match status" value="1"/>
</dbReference>
<protein>
    <recommendedName>
        <fullName evidence="10">PRD domain-containing protein</fullName>
    </recommendedName>
</protein>
<dbReference type="PROSITE" id="PS51096">
    <property type="entry name" value="PTS_EIIA_TYPE_4"/>
    <property type="match status" value="1"/>
</dbReference>
<keyword evidence="3" id="KW-0067">ATP-binding</keyword>
<dbReference type="Pfam" id="PF03610">
    <property type="entry name" value="EIIA-man"/>
    <property type="match status" value="1"/>
</dbReference>
<keyword evidence="1" id="KW-0808">Transferase</keyword>
<feature type="domain" description="Sigma-54 factor interaction" evidence="5">
    <location>
        <begin position="78"/>
        <end position="293"/>
    </location>
</feature>
<dbReference type="Pfam" id="PF00874">
    <property type="entry name" value="PRD"/>
    <property type="match status" value="2"/>
</dbReference>
<dbReference type="GO" id="GO:0009401">
    <property type="term" value="P:phosphoenolpyruvate-dependent sugar phosphotransferase system"/>
    <property type="evidence" value="ECO:0007669"/>
    <property type="project" value="InterPro"/>
</dbReference>
<dbReference type="CDD" id="cd00009">
    <property type="entry name" value="AAA"/>
    <property type="match status" value="1"/>
</dbReference>
<dbReference type="Proteomes" id="UP000234849">
    <property type="component" value="Unassembled WGS sequence"/>
</dbReference>
<feature type="domain" description="PRD" evidence="7">
    <location>
        <begin position="417"/>
        <end position="522"/>
    </location>
</feature>
<dbReference type="InterPro" id="IPR036662">
    <property type="entry name" value="PTS_EIIA_man-typ_sf"/>
</dbReference>
<feature type="domain" description="PTS EIIA type-4" evidence="6">
    <location>
        <begin position="524"/>
        <end position="658"/>
    </location>
</feature>
<dbReference type="GO" id="GO:0006355">
    <property type="term" value="P:regulation of DNA-templated transcription"/>
    <property type="evidence" value="ECO:0007669"/>
    <property type="project" value="InterPro"/>
</dbReference>
<dbReference type="GO" id="GO:0016740">
    <property type="term" value="F:transferase activity"/>
    <property type="evidence" value="ECO:0007669"/>
    <property type="project" value="UniProtKB-KW"/>
</dbReference>
<accession>A0A2N5NEQ5</accession>
<evidence type="ECO:0000259" key="7">
    <source>
        <dbReference type="PROSITE" id="PS51372"/>
    </source>
</evidence>
<evidence type="ECO:0008006" key="10">
    <source>
        <dbReference type="Google" id="ProtNLM"/>
    </source>
</evidence>
<dbReference type="InterPro" id="IPR036634">
    <property type="entry name" value="PRD_sf"/>
</dbReference>
<dbReference type="PROSITE" id="PS50045">
    <property type="entry name" value="SIGMA54_INTERACT_4"/>
    <property type="match status" value="1"/>
</dbReference>
<keyword evidence="4" id="KW-0238">DNA-binding</keyword>
<dbReference type="PANTHER" id="PTHR32071:SF38">
    <property type="entry name" value="PSP OPERON TRANSCRIPTIONAL ACTIVATOR"/>
    <property type="match status" value="1"/>
</dbReference>
<evidence type="ECO:0000259" key="5">
    <source>
        <dbReference type="PROSITE" id="PS50045"/>
    </source>
</evidence>
<dbReference type="InterPro" id="IPR003593">
    <property type="entry name" value="AAA+_ATPase"/>
</dbReference>
<feature type="domain" description="PRD" evidence="7">
    <location>
        <begin position="773"/>
        <end position="875"/>
    </location>
</feature>
<evidence type="ECO:0000256" key="1">
    <source>
        <dbReference type="ARBA" id="ARBA00022679"/>
    </source>
</evidence>
<evidence type="ECO:0000256" key="2">
    <source>
        <dbReference type="ARBA" id="ARBA00022741"/>
    </source>
</evidence>
<evidence type="ECO:0000256" key="4">
    <source>
        <dbReference type="ARBA" id="ARBA00023125"/>
    </source>
</evidence>
<dbReference type="InterPro" id="IPR027417">
    <property type="entry name" value="P-loop_NTPase"/>
</dbReference>
<proteinExistence type="predicted"/>
<dbReference type="SUPFAM" id="SSF52540">
    <property type="entry name" value="P-loop containing nucleoside triphosphate hydrolases"/>
    <property type="match status" value="1"/>
</dbReference>
<dbReference type="SUPFAM" id="SSF46785">
    <property type="entry name" value="Winged helix' DNA-binding domain"/>
    <property type="match status" value="1"/>
</dbReference>
<dbReference type="Gene3D" id="3.40.50.300">
    <property type="entry name" value="P-loop containing nucleotide triphosphate hydrolases"/>
    <property type="match status" value="1"/>
</dbReference>
<dbReference type="Gene3D" id="1.10.1790.10">
    <property type="entry name" value="PRD domain"/>
    <property type="match status" value="2"/>
</dbReference>
<sequence length="875" mass="100062">MKLSKDIVLEYMQNQALNHSESISFTTQELSDALQMQRSNLSKLLNELVKDQRIKKTNGRPVYYSLVNEKDGSCFNNMIGHNSSLKQVIQLTKAALLYPGNSLPILITGSDGSGKSLLASLIYEFAKEAKIIDKEAPLVKINCRYLTEETDNKMRDVFFSKSSGAIDRAEGGILFIDHINRLSSDVQRDLLKCVEIGQVSSNHTILVYSVDDAINPSYLSLYTSKFSIVVDMPSLSARTFEERFEMIQCFFQKEASCIQKNIKINAELLRCLLLYPCQFNVKQLKKDIQLGCANGYARNFDKKDSQMELFIHDFPNYVRKGFLSYQKYRTQIESIIPDNCLYVFSAQSTNACQDTSVEKYSDSFYDMIDRRIEEFKQHGIDEEDITAIIHAELDYNFQRINKGIEQKAIDKELLSKIVDSKIIQLVDDFLKDAAVKFECIYPDSIFYALCLHVSAMLKRQGKSQKLSNEQIVKTIKKFNEEYIFCSKFVNTLEKEFNLHFSIDEVVFLTLFINQESLEETSKNKPVVLVAMYGNSTAASIVEVANKIIDDGNIFSFDLYLDKDMQKAYEELKQIIVEIHQGKGVLMLYDMGSLKEMAEVIASETGIEIKTVCVPATWMALQCSRKASYHTSLDDIYHEVMDSYQRMYPEIEQSYQKQVKPQVIITLCMTGGGAAVQVKNYISQHIHLENTEIIPLAISDREYLLKKVNQISKNQKIACVIGVYNPELYGIPYIPISKLFDTPPDKLDILLSLETAQSVMSVNYDAIYAYLKEQLEGFDIQLLKEVLPKVIIRIKKVVHGLSSDQEIGLFMHIACSIYRMQNGEKSVKNGQAKHIIMKNKRLYNGLKEILHLIEEEFLIVFDDDELANIIQIIKQC</sequence>
<dbReference type="Pfam" id="PF00158">
    <property type="entry name" value="Sigma54_activat"/>
    <property type="match status" value="1"/>
</dbReference>
<evidence type="ECO:0000259" key="6">
    <source>
        <dbReference type="PROSITE" id="PS51096"/>
    </source>
</evidence>
<comment type="caution">
    <text evidence="8">The sequence shown here is derived from an EMBL/GenBank/DDBJ whole genome shotgun (WGS) entry which is preliminary data.</text>
</comment>
<dbReference type="GO" id="GO:0003677">
    <property type="term" value="F:DNA binding"/>
    <property type="evidence" value="ECO:0007669"/>
    <property type="project" value="UniProtKB-KW"/>
</dbReference>
<name>A0A2N5NEQ5_MEDGN</name>
<dbReference type="GO" id="GO:0005524">
    <property type="term" value="F:ATP binding"/>
    <property type="evidence" value="ECO:0007669"/>
    <property type="project" value="UniProtKB-KW"/>
</dbReference>
<dbReference type="Gene3D" id="3.40.50.510">
    <property type="entry name" value="Phosphotransferase system, mannose-type IIA component"/>
    <property type="match status" value="1"/>
</dbReference>
<organism evidence="8 9">
    <name type="scientific">Mediterraneibacter gnavus</name>
    <name type="common">Ruminococcus gnavus</name>
    <dbReference type="NCBI Taxonomy" id="33038"/>
    <lineage>
        <taxon>Bacteria</taxon>
        <taxon>Bacillati</taxon>
        <taxon>Bacillota</taxon>
        <taxon>Clostridia</taxon>
        <taxon>Lachnospirales</taxon>
        <taxon>Lachnospiraceae</taxon>
        <taxon>Mediterraneibacter</taxon>
    </lineage>
</organism>
<dbReference type="InterPro" id="IPR011608">
    <property type="entry name" value="PRD"/>
</dbReference>
<reference evidence="8 9" key="1">
    <citation type="journal article" date="2017" name="Genome Med.">
        <title>A novel Ruminococcus gnavus clade enriched in inflammatory bowel disease patients.</title>
        <authorList>
            <person name="Hall A.B."/>
            <person name="Yassour M."/>
            <person name="Sauk J."/>
            <person name="Garner A."/>
            <person name="Jiang X."/>
            <person name="Arthur T."/>
            <person name="Lagoudas G.K."/>
            <person name="Vatanen T."/>
            <person name="Fornelos N."/>
            <person name="Wilson R."/>
            <person name="Bertha M."/>
            <person name="Cohen M."/>
            <person name="Garber J."/>
            <person name="Khalili H."/>
            <person name="Gevers D."/>
            <person name="Ananthakrishnan A.N."/>
            <person name="Kugathasan S."/>
            <person name="Lander E.S."/>
            <person name="Blainey P."/>
            <person name="Vlamakis H."/>
            <person name="Xavier R.J."/>
            <person name="Huttenhower C."/>
        </authorList>
    </citation>
    <scope>NUCLEOTIDE SEQUENCE [LARGE SCALE GENOMIC DNA]</scope>
    <source>
        <strain evidence="8 9">RJX1118</strain>
    </source>
</reference>
<dbReference type="RefSeq" id="WP_101880228.1">
    <property type="nucleotide sequence ID" value="NZ_NIHM01000027.1"/>
</dbReference>
<gene>
    <name evidence="8" type="ORF">CDL18_14055</name>
</gene>
<dbReference type="PROSITE" id="PS51372">
    <property type="entry name" value="PRD_2"/>
    <property type="match status" value="2"/>
</dbReference>
<dbReference type="EMBL" id="NIHM01000027">
    <property type="protein sequence ID" value="PLT52674.1"/>
    <property type="molecule type" value="Genomic_DNA"/>
</dbReference>